<keyword evidence="5 6" id="KW-0687">Ribonucleoprotein</keyword>
<evidence type="ECO:0000256" key="2">
    <source>
        <dbReference type="ARBA" id="ARBA00022730"/>
    </source>
</evidence>
<dbReference type="GO" id="GO:0006412">
    <property type="term" value="P:translation"/>
    <property type="evidence" value="ECO:0007669"/>
    <property type="project" value="UniProtKB-UniRule"/>
</dbReference>
<dbReference type="Gene3D" id="2.40.50.140">
    <property type="entry name" value="Nucleic acid-binding proteins"/>
    <property type="match status" value="1"/>
</dbReference>
<evidence type="ECO:0000256" key="3">
    <source>
        <dbReference type="ARBA" id="ARBA00022884"/>
    </source>
</evidence>
<name>A0A1V5SE31_9BACT</name>
<dbReference type="Proteomes" id="UP000485367">
    <property type="component" value="Unassembled WGS sequence"/>
</dbReference>
<dbReference type="GO" id="GO:0019843">
    <property type="term" value="F:rRNA binding"/>
    <property type="evidence" value="ECO:0007669"/>
    <property type="project" value="UniProtKB-UniRule"/>
</dbReference>
<dbReference type="PANTHER" id="PTHR10744">
    <property type="entry name" value="40S RIBOSOMAL PROTEIN S11 FAMILY MEMBER"/>
    <property type="match status" value="1"/>
</dbReference>
<evidence type="ECO:0000256" key="1">
    <source>
        <dbReference type="ARBA" id="ARBA00010254"/>
    </source>
</evidence>
<comment type="similarity">
    <text evidence="1 6">Belongs to the universal ribosomal protein uS17 family.</text>
</comment>
<dbReference type="EMBL" id="MWBO01000021">
    <property type="protein sequence ID" value="OQA52780.1"/>
    <property type="molecule type" value="Genomic_DNA"/>
</dbReference>
<evidence type="ECO:0000256" key="6">
    <source>
        <dbReference type="HAMAP-Rule" id="MF_01345"/>
    </source>
</evidence>
<reference evidence="7" key="1">
    <citation type="submission" date="2017-02" db="EMBL/GenBank/DDBJ databases">
        <title>Delving into the versatile metabolic prowess of the omnipresent phylum Bacteroidetes.</title>
        <authorList>
            <person name="Nobu M.K."/>
            <person name="Mei R."/>
            <person name="Narihiro T."/>
            <person name="Kuroda K."/>
            <person name="Liu W.-T."/>
        </authorList>
    </citation>
    <scope>NUCLEOTIDE SEQUENCE</scope>
    <source>
        <strain evidence="7">ADurb.Bin280</strain>
    </source>
</reference>
<dbReference type="NCBIfam" id="NF004123">
    <property type="entry name" value="PRK05610.1"/>
    <property type="match status" value="1"/>
</dbReference>
<dbReference type="SUPFAM" id="SSF50249">
    <property type="entry name" value="Nucleic acid-binding proteins"/>
    <property type="match status" value="1"/>
</dbReference>
<dbReference type="PANTHER" id="PTHR10744:SF1">
    <property type="entry name" value="SMALL RIBOSOMAL SUBUNIT PROTEIN US17M"/>
    <property type="match status" value="1"/>
</dbReference>
<sequence>MANKNLQGKVLKTFDKTISVEVENIVKHGVYGKMVRKFKKILSHDESGEAKVGDVVVIEGCAPISKRKSFRLKSIITK</sequence>
<dbReference type="AlphaFoldDB" id="A0A1V5SE31"/>
<dbReference type="GO" id="GO:0003735">
    <property type="term" value="F:structural constituent of ribosome"/>
    <property type="evidence" value="ECO:0007669"/>
    <property type="project" value="InterPro"/>
</dbReference>
<dbReference type="InterPro" id="IPR019984">
    <property type="entry name" value="Ribosomal_uS17_bact/chlr"/>
</dbReference>
<dbReference type="HAMAP" id="MF_01345_B">
    <property type="entry name" value="Ribosomal_uS17_B"/>
    <property type="match status" value="1"/>
</dbReference>
<dbReference type="CDD" id="cd00364">
    <property type="entry name" value="Ribosomal_uS17"/>
    <property type="match status" value="1"/>
</dbReference>
<dbReference type="GO" id="GO:0022627">
    <property type="term" value="C:cytosolic small ribosomal subunit"/>
    <property type="evidence" value="ECO:0007669"/>
    <property type="project" value="TreeGrafter"/>
</dbReference>
<comment type="caution">
    <text evidence="7">The sequence shown here is derived from an EMBL/GenBank/DDBJ whole genome shotgun (WGS) entry which is preliminary data.</text>
</comment>
<dbReference type="Pfam" id="PF00366">
    <property type="entry name" value="Ribosomal_S17"/>
    <property type="match status" value="1"/>
</dbReference>
<proteinExistence type="inferred from homology"/>
<dbReference type="PRINTS" id="PR00973">
    <property type="entry name" value="RIBOSOMALS17"/>
</dbReference>
<organism evidence="7">
    <name type="scientific">candidate division WS2 bacterium ADurb.Bin280</name>
    <dbReference type="NCBI Taxonomy" id="1852829"/>
    <lineage>
        <taxon>Bacteria</taxon>
        <taxon>candidate division WS2</taxon>
    </lineage>
</organism>
<protein>
    <recommendedName>
        <fullName evidence="6">Small ribosomal subunit protein uS17</fullName>
    </recommendedName>
</protein>
<keyword evidence="4 6" id="KW-0689">Ribosomal protein</keyword>
<evidence type="ECO:0000256" key="4">
    <source>
        <dbReference type="ARBA" id="ARBA00022980"/>
    </source>
</evidence>
<keyword evidence="3 6" id="KW-0694">RNA-binding</keyword>
<comment type="function">
    <text evidence="6">One of the primary rRNA binding proteins, it binds specifically to the 5'-end of 16S ribosomal RNA.</text>
</comment>
<keyword evidence="2 6" id="KW-0699">rRNA-binding</keyword>
<evidence type="ECO:0000313" key="7">
    <source>
        <dbReference type="EMBL" id="OQA52780.1"/>
    </source>
</evidence>
<dbReference type="InterPro" id="IPR000266">
    <property type="entry name" value="Ribosomal_uS17"/>
</dbReference>
<evidence type="ECO:0000256" key="5">
    <source>
        <dbReference type="ARBA" id="ARBA00023274"/>
    </source>
</evidence>
<accession>A0A1V5SE31</accession>
<comment type="subunit">
    <text evidence="6">Part of the 30S ribosomal subunit.</text>
</comment>
<dbReference type="InterPro" id="IPR012340">
    <property type="entry name" value="NA-bd_OB-fold"/>
</dbReference>
<gene>
    <name evidence="6 7" type="primary">rpsQ</name>
    <name evidence="7" type="ORF">BWY43_00342</name>
</gene>